<evidence type="ECO:0000313" key="21">
    <source>
        <dbReference type="EMBL" id="MEA0970922.1"/>
    </source>
</evidence>
<evidence type="ECO:0000256" key="19">
    <source>
        <dbReference type="HAMAP-Rule" id="MF_00037"/>
    </source>
</evidence>
<dbReference type="InterPro" id="IPR003170">
    <property type="entry name" value="MurB"/>
</dbReference>
<feature type="active site" description="Proton donor" evidence="19">
    <location>
        <position position="217"/>
    </location>
</feature>
<comment type="pathway">
    <text evidence="4 19">Cell wall biogenesis; peptidoglycan biosynthesis.</text>
</comment>
<keyword evidence="7 19" id="KW-0963">Cytoplasm</keyword>
<evidence type="ECO:0000256" key="1">
    <source>
        <dbReference type="ARBA" id="ARBA00001974"/>
    </source>
</evidence>
<evidence type="ECO:0000313" key="22">
    <source>
        <dbReference type="Proteomes" id="UP001291687"/>
    </source>
</evidence>
<dbReference type="PROSITE" id="PS51387">
    <property type="entry name" value="FAD_PCMH"/>
    <property type="match status" value="1"/>
</dbReference>
<dbReference type="InterPro" id="IPR036318">
    <property type="entry name" value="FAD-bd_PCMH-like_sf"/>
</dbReference>
<keyword evidence="8 19" id="KW-0132">Cell division</keyword>
<dbReference type="RefSeq" id="WP_322776820.1">
    <property type="nucleotide sequence ID" value="NZ_JARJFB010000061.1"/>
</dbReference>
<comment type="cofactor">
    <cofactor evidence="1 19">
        <name>FAD</name>
        <dbReference type="ChEBI" id="CHEBI:57692"/>
    </cofactor>
</comment>
<keyword evidence="13 19" id="KW-0573">Peptidoglycan synthesis</keyword>
<dbReference type="Pfam" id="PF01565">
    <property type="entry name" value="FAD_binding_4"/>
    <property type="match status" value="1"/>
</dbReference>
<dbReference type="HAMAP" id="MF_00037">
    <property type="entry name" value="MurB"/>
    <property type="match status" value="1"/>
</dbReference>
<evidence type="ECO:0000256" key="13">
    <source>
        <dbReference type="ARBA" id="ARBA00022984"/>
    </source>
</evidence>
<dbReference type="InterPro" id="IPR016167">
    <property type="entry name" value="FAD-bd_PCMH_sub1"/>
</dbReference>
<comment type="function">
    <text evidence="2 19">Cell wall formation.</text>
</comment>
<evidence type="ECO:0000256" key="5">
    <source>
        <dbReference type="ARBA" id="ARBA00012518"/>
    </source>
</evidence>
<dbReference type="SUPFAM" id="SSF56176">
    <property type="entry name" value="FAD-binding/transporter-associated domain-like"/>
    <property type="match status" value="1"/>
</dbReference>
<comment type="caution">
    <text evidence="21">The sequence shown here is derived from an EMBL/GenBank/DDBJ whole genome shotgun (WGS) entry which is preliminary data.</text>
</comment>
<feature type="active site" evidence="19">
    <location>
        <position position="287"/>
    </location>
</feature>
<evidence type="ECO:0000256" key="17">
    <source>
        <dbReference type="ARBA" id="ARBA00031026"/>
    </source>
</evidence>
<comment type="subcellular location">
    <subcellularLocation>
        <location evidence="3 19">Cytoplasm</location>
    </subcellularLocation>
</comment>
<gene>
    <name evidence="19" type="primary">murB</name>
    <name evidence="21" type="ORF">Megvenef_00891</name>
</gene>
<evidence type="ECO:0000256" key="18">
    <source>
        <dbReference type="ARBA" id="ARBA00048914"/>
    </source>
</evidence>
<reference evidence="21 22" key="1">
    <citation type="submission" date="2023-03" db="EMBL/GenBank/DDBJ databases">
        <title>Host association and intracellularity evolved multiple times independently in the Rickettsiales.</title>
        <authorList>
            <person name="Castelli M."/>
            <person name="Nardi T."/>
            <person name="Gammuto L."/>
            <person name="Bellinzona G."/>
            <person name="Sabaneyeva E."/>
            <person name="Potekhin A."/>
            <person name="Serra V."/>
            <person name="Petroni G."/>
            <person name="Sassera D."/>
        </authorList>
    </citation>
    <scope>NUCLEOTIDE SEQUENCE [LARGE SCALE GENOMIC DNA]</scope>
    <source>
        <strain evidence="21 22">Sr 2-6</strain>
    </source>
</reference>
<protein>
    <recommendedName>
        <fullName evidence="6 19">UDP-N-acetylenolpyruvoylglucosamine reductase</fullName>
        <ecNumber evidence="5 19">1.3.1.98</ecNumber>
    </recommendedName>
    <alternativeName>
        <fullName evidence="17 19">UDP-N-acetylmuramate dehydrogenase</fullName>
    </alternativeName>
</protein>
<dbReference type="Pfam" id="PF02873">
    <property type="entry name" value="MurB_C"/>
    <property type="match status" value="1"/>
</dbReference>
<keyword evidence="16 19" id="KW-0961">Cell wall biogenesis/degradation</keyword>
<dbReference type="PANTHER" id="PTHR21071:SF4">
    <property type="entry name" value="UDP-N-ACETYLENOLPYRUVOYLGLUCOSAMINE REDUCTASE"/>
    <property type="match status" value="1"/>
</dbReference>
<dbReference type="InterPro" id="IPR036635">
    <property type="entry name" value="MurB_C_sf"/>
</dbReference>
<evidence type="ECO:0000256" key="6">
    <source>
        <dbReference type="ARBA" id="ARBA00015188"/>
    </source>
</evidence>
<dbReference type="InterPro" id="IPR016166">
    <property type="entry name" value="FAD-bd_PCMH"/>
</dbReference>
<keyword evidence="10 19" id="KW-0274">FAD</keyword>
<proteinExistence type="inferred from homology"/>
<dbReference type="NCBIfam" id="TIGR00179">
    <property type="entry name" value="murB"/>
    <property type="match status" value="1"/>
</dbReference>
<evidence type="ECO:0000256" key="9">
    <source>
        <dbReference type="ARBA" id="ARBA00022630"/>
    </source>
</evidence>
<keyword evidence="11 19" id="KW-0521">NADP</keyword>
<evidence type="ECO:0000256" key="4">
    <source>
        <dbReference type="ARBA" id="ARBA00004752"/>
    </source>
</evidence>
<evidence type="ECO:0000259" key="20">
    <source>
        <dbReference type="PROSITE" id="PS51387"/>
    </source>
</evidence>
<evidence type="ECO:0000256" key="16">
    <source>
        <dbReference type="ARBA" id="ARBA00023316"/>
    </source>
</evidence>
<evidence type="ECO:0000256" key="12">
    <source>
        <dbReference type="ARBA" id="ARBA00022960"/>
    </source>
</evidence>
<evidence type="ECO:0000256" key="2">
    <source>
        <dbReference type="ARBA" id="ARBA00003921"/>
    </source>
</evidence>
<dbReference type="EC" id="1.3.1.98" evidence="5 19"/>
<keyword evidence="22" id="KW-1185">Reference proteome</keyword>
<evidence type="ECO:0000256" key="11">
    <source>
        <dbReference type="ARBA" id="ARBA00022857"/>
    </source>
</evidence>
<comment type="similarity">
    <text evidence="19">Belongs to the MurB family.</text>
</comment>
<dbReference type="NCBIfam" id="NF010480">
    <property type="entry name" value="PRK13905.1"/>
    <property type="match status" value="1"/>
</dbReference>
<dbReference type="EMBL" id="JARJFB010000061">
    <property type="protein sequence ID" value="MEA0970922.1"/>
    <property type="molecule type" value="Genomic_DNA"/>
</dbReference>
<feature type="active site" evidence="19">
    <location>
        <position position="168"/>
    </location>
</feature>
<name>A0ABU5NCM8_9RICK</name>
<evidence type="ECO:0000256" key="3">
    <source>
        <dbReference type="ARBA" id="ARBA00004496"/>
    </source>
</evidence>
<keyword evidence="15 19" id="KW-0131">Cell cycle</keyword>
<dbReference type="SUPFAM" id="SSF56194">
    <property type="entry name" value="Uridine diphospho-N-Acetylenolpyruvylglucosamine reductase, MurB, C-terminal domain"/>
    <property type="match status" value="1"/>
</dbReference>
<evidence type="ECO:0000256" key="14">
    <source>
        <dbReference type="ARBA" id="ARBA00023002"/>
    </source>
</evidence>
<dbReference type="InterPro" id="IPR016169">
    <property type="entry name" value="FAD-bd_PCMH_sub2"/>
</dbReference>
<dbReference type="PANTHER" id="PTHR21071">
    <property type="entry name" value="UDP-N-ACETYLENOLPYRUVOYLGLUCOSAMINE REDUCTASE"/>
    <property type="match status" value="1"/>
</dbReference>
<comment type="catalytic activity">
    <reaction evidence="18 19">
        <text>UDP-N-acetyl-alpha-D-muramate + NADP(+) = UDP-N-acetyl-3-O-(1-carboxyvinyl)-alpha-D-glucosamine + NADPH + H(+)</text>
        <dbReference type="Rhea" id="RHEA:12248"/>
        <dbReference type="ChEBI" id="CHEBI:15378"/>
        <dbReference type="ChEBI" id="CHEBI:57783"/>
        <dbReference type="ChEBI" id="CHEBI:58349"/>
        <dbReference type="ChEBI" id="CHEBI:68483"/>
        <dbReference type="ChEBI" id="CHEBI:70757"/>
        <dbReference type="EC" id="1.3.1.98"/>
    </reaction>
</comment>
<organism evidence="21 22">
    <name type="scientific">Candidatus Megaera venefica</name>
    <dbReference type="NCBI Taxonomy" id="2055910"/>
    <lineage>
        <taxon>Bacteria</taxon>
        <taxon>Pseudomonadati</taxon>
        <taxon>Pseudomonadota</taxon>
        <taxon>Alphaproteobacteria</taxon>
        <taxon>Rickettsiales</taxon>
        <taxon>Rickettsiaceae</taxon>
        <taxon>Candidatus Megaera</taxon>
    </lineage>
</organism>
<sequence>MKLPLVRGKYKENYKLAHLTWFKVGGAADVLYKPVDEDDIANFLKQNGGKLPVTVIGAGSNIIIRDRGVEGVVIKLGSGFTEIEILPEGDLIVGAACLNFNLAKFAQANGIKGFEFLVGIPGTVGGGVAMNAGSYGSEFKDIVKSVYAFDKIGAQMQIPLKDIGFDYRKNSLPTNLIYTKVVFRADRGDPNEIKLKMQDINKKRAETQPITERTSGSTFANPEGKRAWELIDQAGLRGMRIGDAVISEKHCNFMINQGNANASDIEQLGEFVKNKVKDHSGIELKWEIKRIGRNEKI</sequence>
<dbReference type="InterPro" id="IPR011601">
    <property type="entry name" value="MurB_C"/>
</dbReference>
<keyword evidence="12 19" id="KW-0133">Cell shape</keyword>
<keyword evidence="9 19" id="KW-0285">Flavoprotein</keyword>
<accession>A0ABU5NCM8</accession>
<dbReference type="Proteomes" id="UP001291687">
    <property type="component" value="Unassembled WGS sequence"/>
</dbReference>
<evidence type="ECO:0000256" key="7">
    <source>
        <dbReference type="ARBA" id="ARBA00022490"/>
    </source>
</evidence>
<feature type="domain" description="FAD-binding PCMH-type" evidence="20">
    <location>
        <begin position="24"/>
        <end position="188"/>
    </location>
</feature>
<dbReference type="Gene3D" id="3.30.43.10">
    <property type="entry name" value="Uridine Diphospho-n-acetylenolpyruvylglucosamine Reductase, domain 2"/>
    <property type="match status" value="1"/>
</dbReference>
<evidence type="ECO:0000256" key="15">
    <source>
        <dbReference type="ARBA" id="ARBA00023306"/>
    </source>
</evidence>
<dbReference type="Gene3D" id="3.30.465.10">
    <property type="match status" value="1"/>
</dbReference>
<evidence type="ECO:0000256" key="8">
    <source>
        <dbReference type="ARBA" id="ARBA00022618"/>
    </source>
</evidence>
<dbReference type="InterPro" id="IPR006094">
    <property type="entry name" value="Oxid_FAD_bind_N"/>
</dbReference>
<evidence type="ECO:0000256" key="10">
    <source>
        <dbReference type="ARBA" id="ARBA00022827"/>
    </source>
</evidence>
<dbReference type="Gene3D" id="3.90.78.10">
    <property type="entry name" value="UDP-N-acetylenolpyruvoylglucosamine reductase, C-terminal domain"/>
    <property type="match status" value="1"/>
</dbReference>
<keyword evidence="14 19" id="KW-0560">Oxidoreductase</keyword>